<name>A0A243W809_9BACT</name>
<dbReference type="EMBL" id="MTSE01000019">
    <property type="protein sequence ID" value="OUJ71039.1"/>
    <property type="molecule type" value="Genomic_DNA"/>
</dbReference>
<evidence type="ECO:0000313" key="2">
    <source>
        <dbReference type="Proteomes" id="UP000194873"/>
    </source>
</evidence>
<evidence type="ECO:0008006" key="3">
    <source>
        <dbReference type="Google" id="ProtNLM"/>
    </source>
</evidence>
<dbReference type="Gene3D" id="3.40.50.720">
    <property type="entry name" value="NAD(P)-binding Rossmann-like Domain"/>
    <property type="match status" value="1"/>
</dbReference>
<dbReference type="Proteomes" id="UP000194873">
    <property type="component" value="Unassembled WGS sequence"/>
</dbReference>
<proteinExistence type="predicted"/>
<sequence length="80" mass="8800">MIVGAKEFDTPIILTTFDLLSLRLQIIGCYIGPVMYQPAVRKLLAQTLDRVASGELKVTLDKTYPLSQAAAHQRPKSVAD</sequence>
<gene>
    <name evidence="1" type="ORF">BXP70_23030</name>
</gene>
<organism evidence="1 2">
    <name type="scientific">Hymenobacter crusticola</name>
    <dbReference type="NCBI Taxonomy" id="1770526"/>
    <lineage>
        <taxon>Bacteria</taxon>
        <taxon>Pseudomonadati</taxon>
        <taxon>Bacteroidota</taxon>
        <taxon>Cytophagia</taxon>
        <taxon>Cytophagales</taxon>
        <taxon>Hymenobacteraceae</taxon>
        <taxon>Hymenobacter</taxon>
    </lineage>
</organism>
<comment type="caution">
    <text evidence="1">The sequence shown here is derived from an EMBL/GenBank/DDBJ whole genome shotgun (WGS) entry which is preliminary data.</text>
</comment>
<protein>
    <recommendedName>
        <fullName evidence="3">Alcohol dehydrogenase-like C-terminal domain-containing protein</fullName>
    </recommendedName>
</protein>
<evidence type="ECO:0000313" key="1">
    <source>
        <dbReference type="EMBL" id="OUJ71039.1"/>
    </source>
</evidence>
<keyword evidence="2" id="KW-1185">Reference proteome</keyword>
<dbReference type="AlphaFoldDB" id="A0A243W809"/>
<reference evidence="1 2" key="1">
    <citation type="submission" date="2017-01" db="EMBL/GenBank/DDBJ databases">
        <title>A new Hymenobacter.</title>
        <authorList>
            <person name="Liang Y."/>
            <person name="Feng F."/>
        </authorList>
    </citation>
    <scope>NUCLEOTIDE SEQUENCE [LARGE SCALE GENOMIC DNA]</scope>
    <source>
        <strain evidence="1">MIMBbqt21</strain>
    </source>
</reference>
<dbReference type="Gene3D" id="3.90.180.10">
    <property type="entry name" value="Medium-chain alcohol dehydrogenases, catalytic domain"/>
    <property type="match status" value="1"/>
</dbReference>
<accession>A0A243W809</accession>